<evidence type="ECO:0000259" key="2">
    <source>
        <dbReference type="Pfam" id="PF11790"/>
    </source>
</evidence>
<dbReference type="PANTHER" id="PTHR34154">
    <property type="entry name" value="ALKALI-SENSITIVE LINKAGE PROTEIN 1"/>
    <property type="match status" value="1"/>
</dbReference>
<dbReference type="PANTHER" id="PTHR34154:SF3">
    <property type="entry name" value="ALKALI-SENSITIVE LINKAGE PROTEIN 1"/>
    <property type="match status" value="1"/>
</dbReference>
<dbReference type="OrthoDB" id="43654at2759"/>
<organism evidence="3 4">
    <name type="scientific">Exophiala xenobiotica</name>
    <dbReference type="NCBI Taxonomy" id="348802"/>
    <lineage>
        <taxon>Eukaryota</taxon>
        <taxon>Fungi</taxon>
        <taxon>Dikarya</taxon>
        <taxon>Ascomycota</taxon>
        <taxon>Pezizomycotina</taxon>
        <taxon>Eurotiomycetes</taxon>
        <taxon>Chaetothyriomycetidae</taxon>
        <taxon>Chaetothyriales</taxon>
        <taxon>Herpotrichiellaceae</taxon>
        <taxon>Exophiala</taxon>
    </lineage>
</organism>
<keyword evidence="4" id="KW-1185">Reference proteome</keyword>
<feature type="signal peptide" evidence="1">
    <location>
        <begin position="1"/>
        <end position="26"/>
    </location>
</feature>
<feature type="chain" id="PRO_5002241467" description="Asl1-like glycosyl hydrolase catalytic domain-containing protein" evidence="1">
    <location>
        <begin position="27"/>
        <end position="327"/>
    </location>
</feature>
<dbReference type="InterPro" id="IPR024655">
    <property type="entry name" value="Asl1_glyco_hydro_catalytic"/>
</dbReference>
<dbReference type="HOGENOM" id="CLU_040908_3_2_1"/>
<dbReference type="RefSeq" id="XP_013319789.1">
    <property type="nucleotide sequence ID" value="XM_013464335.1"/>
</dbReference>
<dbReference type="InterPro" id="IPR053183">
    <property type="entry name" value="ASL1"/>
</dbReference>
<dbReference type="GO" id="GO:0071966">
    <property type="term" value="P:fungal-type cell wall polysaccharide metabolic process"/>
    <property type="evidence" value="ECO:0007669"/>
    <property type="project" value="TreeGrafter"/>
</dbReference>
<dbReference type="Pfam" id="PF11790">
    <property type="entry name" value="Glyco_hydro_cc"/>
    <property type="match status" value="1"/>
</dbReference>
<dbReference type="STRING" id="348802.A0A0D2EWS2"/>
<dbReference type="Gene3D" id="3.20.20.80">
    <property type="entry name" value="Glycosidases"/>
    <property type="match status" value="1"/>
</dbReference>
<sequence length="327" mass="35786">MVLSSLSFWPTVFLTLVIFFSATAFASTNSTYPKRGLIYISTSHSSHDDSIFTESGSPLTWYYNYSPWPTDSLFNAMEFVPMVHGASNAEDDVDTIKSLSGVSHILTFNEPDIDTADGGTNTLPNDAAKAYLDTLAPLREEPYGLKLSLPATSGSEAGLTWLAKFNTSCYRLNSTHGCEFDFIASHFYGPFPSLASWLRQIHELYPNKKIWLTEFAIPAADDETTLAMMNETLPYLDGLGYVERYSWFGTFRSDDANEWTGDGVSMLDGSGKLTSVGAEYLGGHQNGFAEGQGHSSAATAVVELRPAVRYLLAGLAVGMLDTICTVW</sequence>
<dbReference type="AlphaFoldDB" id="A0A0D2EWS2"/>
<reference evidence="3 4" key="1">
    <citation type="submission" date="2015-01" db="EMBL/GenBank/DDBJ databases">
        <title>The Genome Sequence of Exophiala xenobiotica CBS118157.</title>
        <authorList>
            <consortium name="The Broad Institute Genomics Platform"/>
            <person name="Cuomo C."/>
            <person name="de Hoog S."/>
            <person name="Gorbushina A."/>
            <person name="Stielow B."/>
            <person name="Teixiera M."/>
            <person name="Abouelleil A."/>
            <person name="Chapman S.B."/>
            <person name="Priest M."/>
            <person name="Young S.K."/>
            <person name="Wortman J."/>
            <person name="Nusbaum C."/>
            <person name="Birren B."/>
        </authorList>
    </citation>
    <scope>NUCLEOTIDE SEQUENCE [LARGE SCALE GENOMIC DNA]</scope>
    <source>
        <strain evidence="3 4">CBS 118157</strain>
    </source>
</reference>
<dbReference type="EMBL" id="KN847318">
    <property type="protein sequence ID" value="KIW59205.1"/>
    <property type="molecule type" value="Genomic_DNA"/>
</dbReference>
<keyword evidence="1" id="KW-0732">Signal</keyword>
<accession>A0A0D2EWS2</accession>
<dbReference type="Proteomes" id="UP000054342">
    <property type="component" value="Unassembled WGS sequence"/>
</dbReference>
<name>A0A0D2EWS2_9EURO</name>
<dbReference type="InterPro" id="IPR017853">
    <property type="entry name" value="GH"/>
</dbReference>
<evidence type="ECO:0000313" key="4">
    <source>
        <dbReference type="Proteomes" id="UP000054342"/>
    </source>
</evidence>
<gene>
    <name evidence="3" type="ORF">PV05_03670</name>
</gene>
<dbReference type="GO" id="GO:0009277">
    <property type="term" value="C:fungal-type cell wall"/>
    <property type="evidence" value="ECO:0007669"/>
    <property type="project" value="TreeGrafter"/>
</dbReference>
<protein>
    <recommendedName>
        <fullName evidence="2">Asl1-like glycosyl hydrolase catalytic domain-containing protein</fullName>
    </recommendedName>
</protein>
<proteinExistence type="predicted"/>
<evidence type="ECO:0000256" key="1">
    <source>
        <dbReference type="SAM" id="SignalP"/>
    </source>
</evidence>
<dbReference type="GeneID" id="25325578"/>
<feature type="domain" description="Asl1-like glycosyl hydrolase catalytic" evidence="2">
    <location>
        <begin position="37"/>
        <end position="280"/>
    </location>
</feature>
<dbReference type="SUPFAM" id="SSF51445">
    <property type="entry name" value="(Trans)glycosidases"/>
    <property type="match status" value="1"/>
</dbReference>
<evidence type="ECO:0000313" key="3">
    <source>
        <dbReference type="EMBL" id="KIW59205.1"/>
    </source>
</evidence>